<evidence type="ECO:0000259" key="7">
    <source>
        <dbReference type="Pfam" id="PF21666"/>
    </source>
</evidence>
<evidence type="ECO:0000259" key="6">
    <source>
        <dbReference type="Pfam" id="PF14033"/>
    </source>
</evidence>
<dbReference type="InterPro" id="IPR025340">
    <property type="entry name" value="DUF4246"/>
</dbReference>
<feature type="region of interest" description="Disordered" evidence="2">
    <location>
        <begin position="1372"/>
        <end position="1401"/>
    </location>
</feature>
<dbReference type="Pfam" id="PF00389">
    <property type="entry name" value="2-Hacid_dh"/>
    <property type="match status" value="1"/>
</dbReference>
<accession>A0A8H4J3T1</accession>
<evidence type="ECO:0000313" key="8">
    <source>
        <dbReference type="EMBL" id="KAF4312540.1"/>
    </source>
</evidence>
<dbReference type="InterPro" id="IPR010730">
    <property type="entry name" value="HET"/>
</dbReference>
<dbReference type="InterPro" id="IPR049192">
    <property type="entry name" value="DUF4246_C"/>
</dbReference>
<feature type="domain" description="Heterokaryon incompatibility" evidence="5">
    <location>
        <begin position="705"/>
        <end position="793"/>
    </location>
</feature>
<dbReference type="InterPro" id="IPR020904">
    <property type="entry name" value="Sc_DH/Rdtase_CS"/>
</dbReference>
<feature type="region of interest" description="Disordered" evidence="2">
    <location>
        <begin position="1588"/>
        <end position="1611"/>
    </location>
</feature>
<keyword evidence="9" id="KW-1185">Reference proteome</keyword>
<dbReference type="InterPro" id="IPR006140">
    <property type="entry name" value="D-isomer_DH_NAD-bd"/>
</dbReference>
<dbReference type="PROSITE" id="PS00061">
    <property type="entry name" value="ADH_SHORT"/>
    <property type="match status" value="1"/>
</dbReference>
<proteinExistence type="predicted"/>
<dbReference type="Proteomes" id="UP000572817">
    <property type="component" value="Unassembled WGS sequence"/>
</dbReference>
<dbReference type="CDD" id="cd05198">
    <property type="entry name" value="formate_dh_like"/>
    <property type="match status" value="1"/>
</dbReference>
<feature type="region of interest" description="Disordered" evidence="2">
    <location>
        <begin position="1409"/>
        <end position="1428"/>
    </location>
</feature>
<reference evidence="8" key="1">
    <citation type="submission" date="2020-04" db="EMBL/GenBank/DDBJ databases">
        <title>Genome Assembly and Annotation of Botryosphaeria dothidea sdau 11-99, a Latent Pathogen of Apple Fruit Ring Rot in China.</title>
        <authorList>
            <person name="Yu C."/>
            <person name="Diao Y."/>
            <person name="Lu Q."/>
            <person name="Zhao J."/>
            <person name="Cui S."/>
            <person name="Peng C."/>
            <person name="He B."/>
            <person name="Liu H."/>
        </authorList>
    </citation>
    <scope>NUCLEOTIDE SEQUENCE [LARGE SCALE GENOMIC DNA]</scope>
    <source>
        <strain evidence="8">Sdau11-99</strain>
    </source>
</reference>
<feature type="domain" description="D-isomer specific 2-hydroxyacid dehydrogenase catalytic" evidence="3">
    <location>
        <begin position="310"/>
        <end position="620"/>
    </location>
</feature>
<feature type="domain" description="DUF4246" evidence="6">
    <location>
        <begin position="1165"/>
        <end position="1597"/>
    </location>
</feature>
<gene>
    <name evidence="8" type="ORF">GTA08_BOTSDO11911</name>
</gene>
<evidence type="ECO:0000259" key="5">
    <source>
        <dbReference type="Pfam" id="PF06985"/>
    </source>
</evidence>
<feature type="compositionally biased region" description="Acidic residues" evidence="2">
    <location>
        <begin position="1378"/>
        <end position="1396"/>
    </location>
</feature>
<dbReference type="Pfam" id="PF14033">
    <property type="entry name" value="DUF4246"/>
    <property type="match status" value="1"/>
</dbReference>
<feature type="domain" description="D-isomer specific 2-hydroxyacid dehydrogenase NAD-binding" evidence="4">
    <location>
        <begin position="441"/>
        <end position="590"/>
    </location>
</feature>
<dbReference type="GO" id="GO:0051287">
    <property type="term" value="F:NAD binding"/>
    <property type="evidence" value="ECO:0007669"/>
    <property type="project" value="InterPro"/>
</dbReference>
<dbReference type="SUPFAM" id="SSF52283">
    <property type="entry name" value="Formate/glycerate dehydrogenase catalytic domain-like"/>
    <property type="match status" value="1"/>
</dbReference>
<dbReference type="InterPro" id="IPR002347">
    <property type="entry name" value="SDR_fam"/>
</dbReference>
<protein>
    <submittedName>
        <fullName evidence="8">Uncharacterized protein</fullName>
    </submittedName>
</protein>
<dbReference type="EMBL" id="WWBZ02000002">
    <property type="protein sequence ID" value="KAF4312540.1"/>
    <property type="molecule type" value="Genomic_DNA"/>
</dbReference>
<feature type="domain" description="DUF4246" evidence="7">
    <location>
        <begin position="1085"/>
        <end position="1154"/>
    </location>
</feature>
<sequence length="1644" mass="183235">MTTYAFDDPELAQLRGKTVLIIGAASGIGYETVKLAHSNGANVAIGDWNEAQGQALATELKERVLFRKCDVSAWDDVLELFQTTWKTFGTIHAVLSNAGINKEDIFKDEVDYNTGKLLPPDLRLVQVNLIGMVYAVKCAVHYFAKWPETRCQIVLTGSAASFLDTPPLHLYCASKAGVLGLMRSLRTQLVDKNITINMVAPWMTATAMTTDLADTWANTWGLPANMPGGVGRALLLPVVRPDVNGKSFFIAGNKIIDFEDKLHDSQPLWMGEELSKHVDEAAKDAMVHHRIVALEAVHTAPPTFELPHPHTYDIDVYHRTEPHQLHERIRDASIIIDVVHPIRAAALDPAVTPNLKLIALMAAGTDCVDLDACRKRGIRVMNCAHANVQSVAEHALGLYFAARRRTLIMHERTVGTLGDGSEWVANNTLTPHMRAAGRAPLNCDEEVVAIIGNGGIGKRFAHLARQMGMRVLVAARKGDSKPQPDRVSFEEALAKATVLVLTCPRTPETANLLSTAEFEKMRPEAVLINVSRGGIVDEPALLQALKDGRIAGAASDVFAPEPAIGGENANNVLLGPETRGLNLTVSPHVAWFGEKTMENYQRILKENIEGWVATERVQEVSKSISRFGCLAQHELQSPRDGGFNIDVRQLDADAVDFELISSWVNFCATHHGQNCGSEADGSVPALRVIDCETRDVVIAPPNCKYAALSYVWGSESVEIPDLDRIPDPSPKTIEDAITTTLRLGLSFVWIDRYCIPQHLPREKHIQIQNMHKIYRGAQLTIVAAAGNGPSHGLPGEVIEKTKWSTRAWTLQEALLSTRRLVFTDHQVYFQCNRMDCCEAIAKPLHSLYAVDSKKMKTGNHAGYFAINGIGQEPFDVWGRISEYSKRHLSYDSDALNGMMGILQTFQETKWSRRRASHLWGLPIIMEPHEPWSACVAASLCWKLTQPAQRRDGFPSWSWTGWKGVVDSGSSSPAKKKQLLGNITGFTNIDLRFEVEDGSLVGQESSSPDILAVIEGNRARLTRFLHIKSQFVELRISRANGKPPAAASAYADRSSMWTWQAVFIPPESRKGEPVPEYWVQESDVFGFGLPLSWRPGDYYRSRHRPFFPNAVSLWSAKETTVREKSMLAVMNLLTDKDEWRRKVFDGNIVERWRKEAVTTEGEGFSDEMFDFCIAELRDKAQRHKNSGMVAVLDGAAGVVKSDSIIPTQLKEALKAAVKPLEDVPEKDRDWHPGSNGQVLDLVFPSLFPLMYGRSKIIPEGELGLADALSFTGATETMPSPSEEENREDMSSTGKYLPLSLWSGKYQWRPAEVRFSGDSDVKLTSYINNLHPIHHKELYSVLEDLIAKVIPAWSLTLGILNRKLLKEQDLRIPCPNGAEYENEDDDDDDEDDEDDDETYTSWDEYVRRRDARRTLIPPQPRPYRSKPPPSFDLRTSFAAQGLQVIVKLATIQLTPDNPHYAGGAWHVEGCLNERICATALYYYDSANIADDDDGPLLAFRQRIGTWDLYMHKTHGQGDYSGVEHLYGIESDGAAVQAVGAVRTREGRLVCFPNAFQHRVRPFGLRDRDRPGHRKLVALLLVDPYQRVLSTANVPPQQREGSEGEGEGRVSLGEAREVRLDLMEERRAYQEGVQQSMDETTFNFCEH</sequence>
<evidence type="ECO:0000313" key="9">
    <source>
        <dbReference type="Proteomes" id="UP000572817"/>
    </source>
</evidence>
<dbReference type="PRINTS" id="PR00081">
    <property type="entry name" value="GDHRDH"/>
</dbReference>
<dbReference type="PANTHER" id="PTHR33119:SF1">
    <property type="entry name" value="FE2OG DIOXYGENASE DOMAIN-CONTAINING PROTEIN"/>
    <property type="match status" value="1"/>
</dbReference>
<feature type="compositionally biased region" description="Basic and acidic residues" evidence="2">
    <location>
        <begin position="1597"/>
        <end position="1611"/>
    </location>
</feature>
<comment type="caution">
    <text evidence="8">The sequence shown here is derived from an EMBL/GenBank/DDBJ whole genome shotgun (WGS) entry which is preliminary data.</text>
</comment>
<evidence type="ECO:0000259" key="3">
    <source>
        <dbReference type="Pfam" id="PF00389"/>
    </source>
</evidence>
<name>A0A8H4J3T1_9PEZI</name>
<dbReference type="InterPro" id="IPR049207">
    <property type="entry name" value="DUF4246_N"/>
</dbReference>
<dbReference type="Pfam" id="PF02826">
    <property type="entry name" value="2-Hacid_dh_C"/>
    <property type="match status" value="1"/>
</dbReference>
<evidence type="ECO:0000256" key="2">
    <source>
        <dbReference type="SAM" id="MobiDB-lite"/>
    </source>
</evidence>
<dbReference type="SUPFAM" id="SSF51735">
    <property type="entry name" value="NAD(P)-binding Rossmann-fold domains"/>
    <property type="match status" value="2"/>
</dbReference>
<evidence type="ECO:0000256" key="1">
    <source>
        <dbReference type="ARBA" id="ARBA00022857"/>
    </source>
</evidence>
<feature type="compositionally biased region" description="Pro residues" evidence="2">
    <location>
        <begin position="1415"/>
        <end position="1428"/>
    </location>
</feature>
<evidence type="ECO:0000259" key="4">
    <source>
        <dbReference type="Pfam" id="PF02826"/>
    </source>
</evidence>
<dbReference type="Pfam" id="PF00106">
    <property type="entry name" value="adh_short"/>
    <property type="match status" value="1"/>
</dbReference>
<dbReference type="OrthoDB" id="298012at2759"/>
<dbReference type="GO" id="GO:0016616">
    <property type="term" value="F:oxidoreductase activity, acting on the CH-OH group of donors, NAD or NADP as acceptor"/>
    <property type="evidence" value="ECO:0007669"/>
    <property type="project" value="InterPro"/>
</dbReference>
<dbReference type="InterPro" id="IPR036291">
    <property type="entry name" value="NAD(P)-bd_dom_sf"/>
</dbReference>
<dbReference type="InterPro" id="IPR006139">
    <property type="entry name" value="D-isomer_2_OHA_DH_cat_dom"/>
</dbReference>
<organism evidence="8 9">
    <name type="scientific">Botryosphaeria dothidea</name>
    <dbReference type="NCBI Taxonomy" id="55169"/>
    <lineage>
        <taxon>Eukaryota</taxon>
        <taxon>Fungi</taxon>
        <taxon>Dikarya</taxon>
        <taxon>Ascomycota</taxon>
        <taxon>Pezizomycotina</taxon>
        <taxon>Dothideomycetes</taxon>
        <taxon>Dothideomycetes incertae sedis</taxon>
        <taxon>Botryosphaeriales</taxon>
        <taxon>Botryosphaeriaceae</taxon>
        <taxon>Botryosphaeria</taxon>
    </lineage>
</organism>
<dbReference type="Pfam" id="PF06985">
    <property type="entry name" value="HET"/>
    <property type="match status" value="1"/>
</dbReference>
<dbReference type="Gene3D" id="3.40.50.720">
    <property type="entry name" value="NAD(P)-binding Rossmann-like Domain"/>
    <property type="match status" value="3"/>
</dbReference>
<dbReference type="Pfam" id="PF21666">
    <property type="entry name" value="DUF4246_N"/>
    <property type="match status" value="1"/>
</dbReference>
<keyword evidence="1" id="KW-0521">NADP</keyword>
<dbReference type="PANTHER" id="PTHR33119">
    <property type="entry name" value="IFI3P"/>
    <property type="match status" value="1"/>
</dbReference>